<name>A0A8H7CQB2_9AGAR</name>
<gene>
    <name evidence="2" type="ORF">MSAN_01914500</name>
</gene>
<sequence length="326" mass="35650">MQDAVSELTRLTQSIGVDDVLDDEDREAFQRLSDTTAKLYFAPPGMLFNPHASFWVVYEGERRGIYGTWGMSNAVTSGYAGNSHRKIRGWQAAVQALTQHLWDLGFRAEEPSLLSTPSPSTTSRQPPSSRATPSHSSHAQPAALSAASARVVNASRNNPSRTHPASPATLSRIVNASRNTSPRGVNTLRDTSPSRVINTSRTHPTSPATLSRIVDASRDTSPSRVISTSRKNTSCTQPTHALITPIPVPLPSYVHDTSITEALVPQEPRWYVVASDSEIAVFKDRDAAQRRAVEHQDMRRLDSYCSTDGLGSLLDAVEGWVWDHAD</sequence>
<comment type="caution">
    <text evidence="2">The sequence shown here is derived from an EMBL/GenBank/DDBJ whole genome shotgun (WGS) entry which is preliminary data.</text>
</comment>
<feature type="region of interest" description="Disordered" evidence="1">
    <location>
        <begin position="112"/>
        <end position="236"/>
    </location>
</feature>
<feature type="compositionally biased region" description="Low complexity" evidence="1">
    <location>
        <begin position="112"/>
        <end position="157"/>
    </location>
</feature>
<evidence type="ECO:0000313" key="3">
    <source>
        <dbReference type="Proteomes" id="UP000623467"/>
    </source>
</evidence>
<proteinExistence type="predicted"/>
<dbReference type="InterPro" id="IPR009027">
    <property type="entry name" value="Ribosomal_bL9/RNase_H1_N"/>
</dbReference>
<organism evidence="2 3">
    <name type="scientific">Mycena sanguinolenta</name>
    <dbReference type="NCBI Taxonomy" id="230812"/>
    <lineage>
        <taxon>Eukaryota</taxon>
        <taxon>Fungi</taxon>
        <taxon>Dikarya</taxon>
        <taxon>Basidiomycota</taxon>
        <taxon>Agaricomycotina</taxon>
        <taxon>Agaricomycetes</taxon>
        <taxon>Agaricomycetidae</taxon>
        <taxon>Agaricales</taxon>
        <taxon>Marasmiineae</taxon>
        <taxon>Mycenaceae</taxon>
        <taxon>Mycena</taxon>
    </lineage>
</organism>
<dbReference type="AlphaFoldDB" id="A0A8H7CQB2"/>
<accession>A0A8H7CQB2</accession>
<reference evidence="2" key="1">
    <citation type="submission" date="2020-05" db="EMBL/GenBank/DDBJ databases">
        <title>Mycena genomes resolve the evolution of fungal bioluminescence.</title>
        <authorList>
            <person name="Tsai I.J."/>
        </authorList>
    </citation>
    <scope>NUCLEOTIDE SEQUENCE</scope>
    <source>
        <strain evidence="2">160909Yilan</strain>
    </source>
</reference>
<evidence type="ECO:0000313" key="2">
    <source>
        <dbReference type="EMBL" id="KAF7344336.1"/>
    </source>
</evidence>
<dbReference type="EMBL" id="JACAZH010000021">
    <property type="protein sequence ID" value="KAF7344336.1"/>
    <property type="molecule type" value="Genomic_DNA"/>
</dbReference>
<dbReference type="SUPFAM" id="SSF55658">
    <property type="entry name" value="L9 N-domain-like"/>
    <property type="match status" value="1"/>
</dbReference>
<evidence type="ECO:0000256" key="1">
    <source>
        <dbReference type="SAM" id="MobiDB-lite"/>
    </source>
</evidence>
<feature type="compositionally biased region" description="Polar residues" evidence="1">
    <location>
        <begin position="158"/>
        <end position="209"/>
    </location>
</feature>
<keyword evidence="3" id="KW-1185">Reference proteome</keyword>
<protein>
    <submittedName>
        <fullName evidence="2">Uncharacterized protein</fullName>
    </submittedName>
</protein>
<feature type="compositionally biased region" description="Polar residues" evidence="1">
    <location>
        <begin position="219"/>
        <end position="236"/>
    </location>
</feature>
<dbReference type="Proteomes" id="UP000623467">
    <property type="component" value="Unassembled WGS sequence"/>
</dbReference>